<dbReference type="InterPro" id="IPR016039">
    <property type="entry name" value="Thiolase-like"/>
</dbReference>
<dbReference type="GO" id="GO:0006633">
    <property type="term" value="P:fatty acid biosynthetic process"/>
    <property type="evidence" value="ECO:0007669"/>
    <property type="project" value="TreeGrafter"/>
</dbReference>
<dbReference type="RefSeq" id="WP_123563891.1">
    <property type="nucleotide sequence ID" value="NZ_RJVJ01000003.1"/>
</dbReference>
<dbReference type="OrthoDB" id="2523650at2"/>
<dbReference type="InterPro" id="IPR000794">
    <property type="entry name" value="Beta-ketoacyl_synthase"/>
</dbReference>
<dbReference type="Pfam" id="PF02801">
    <property type="entry name" value="Ketoacyl-synt_C"/>
    <property type="match status" value="1"/>
</dbReference>
<reference evidence="5 6" key="1">
    <citation type="submission" date="2018-11" db="EMBL/GenBank/DDBJ databases">
        <title>Sequencing the genomes of 1000 actinobacteria strains.</title>
        <authorList>
            <person name="Klenk H.-P."/>
        </authorList>
    </citation>
    <scope>NUCLEOTIDE SEQUENCE [LARGE SCALE GENOMIC DNA]</scope>
    <source>
        <strain evidence="5 6">DSM 44780</strain>
    </source>
</reference>
<comment type="similarity">
    <text evidence="1 3">Belongs to the thiolase-like superfamily. Beta-ketoacyl-ACP synthases family.</text>
</comment>
<sequence length="401" mass="39512">MTDTVLTARRGPRSVVVCGTGVLSAFGRGVRPLLRAALDGRAAFGPVGRFEVSGRRVDRAAVHPEPLVLEGELDRAIEAACASAGLSAARRADCPLYLAVHGDPALARAAPAERAGHGAGAFAAAVARRAGLSGAGRAYTSGCTASADAVADAASAVARGRVERVVVAAGYLVEADQFAVFDAGGALARDGRVRPFSAGRTGLLLGDGVAAVVVEAADAARARGADCLAVLTGWGRAGDAHHVCRPRPDGAGLARAIGAALHRGGVGPERVGYVNAHGAGTVLGDRAEAAALHLALGPAAARVPVSSTKSVHGQALEAGALLELVVTVAALRAGRLPVNAGLLGPDPDCALNLVREPTGAGTGPGVDPGAEAGAGTVRAGHALSLSTAFGGANTALLVGLP</sequence>
<dbReference type="InterPro" id="IPR014030">
    <property type="entry name" value="Ketoacyl_synth_N"/>
</dbReference>
<dbReference type="SUPFAM" id="SSF53901">
    <property type="entry name" value="Thiolase-like"/>
    <property type="match status" value="2"/>
</dbReference>
<dbReference type="InterPro" id="IPR020841">
    <property type="entry name" value="PKS_Beta-ketoAc_synthase_dom"/>
</dbReference>
<dbReference type="Pfam" id="PF00109">
    <property type="entry name" value="ketoacyl-synt"/>
    <property type="match status" value="1"/>
</dbReference>
<dbReference type="EMBL" id="RJVJ01000003">
    <property type="protein sequence ID" value="ROR35710.1"/>
    <property type="molecule type" value="Genomic_DNA"/>
</dbReference>
<protein>
    <submittedName>
        <fullName evidence="5">3-oxoacyl-[acyl-carrier-protein] synthase II</fullName>
    </submittedName>
</protein>
<evidence type="ECO:0000313" key="5">
    <source>
        <dbReference type="EMBL" id="ROR35710.1"/>
    </source>
</evidence>
<dbReference type="Gene3D" id="3.40.47.10">
    <property type="match status" value="1"/>
</dbReference>
<evidence type="ECO:0000313" key="6">
    <source>
        <dbReference type="Proteomes" id="UP000267408"/>
    </source>
</evidence>
<keyword evidence="2 3" id="KW-0808">Transferase</keyword>
<evidence type="ECO:0000256" key="1">
    <source>
        <dbReference type="ARBA" id="ARBA00008467"/>
    </source>
</evidence>
<feature type="domain" description="Ketosynthase family 3 (KS3)" evidence="4">
    <location>
        <begin position="1"/>
        <end position="400"/>
    </location>
</feature>
<organism evidence="5 6">
    <name type="scientific">Kitasatospora cineracea</name>
    <dbReference type="NCBI Taxonomy" id="88074"/>
    <lineage>
        <taxon>Bacteria</taxon>
        <taxon>Bacillati</taxon>
        <taxon>Actinomycetota</taxon>
        <taxon>Actinomycetes</taxon>
        <taxon>Kitasatosporales</taxon>
        <taxon>Streptomycetaceae</taxon>
        <taxon>Kitasatospora</taxon>
    </lineage>
</organism>
<dbReference type="AlphaFoldDB" id="A0A8G1UA75"/>
<dbReference type="Proteomes" id="UP000267408">
    <property type="component" value="Unassembled WGS sequence"/>
</dbReference>
<name>A0A8G1UA75_9ACTN</name>
<dbReference type="GO" id="GO:0005829">
    <property type="term" value="C:cytosol"/>
    <property type="evidence" value="ECO:0007669"/>
    <property type="project" value="TreeGrafter"/>
</dbReference>
<dbReference type="InterPro" id="IPR014031">
    <property type="entry name" value="Ketoacyl_synth_C"/>
</dbReference>
<dbReference type="PROSITE" id="PS52004">
    <property type="entry name" value="KS3_2"/>
    <property type="match status" value="1"/>
</dbReference>
<gene>
    <name evidence="5" type="ORF">EDD39_7372</name>
</gene>
<comment type="caution">
    <text evidence="5">The sequence shown here is derived from an EMBL/GenBank/DDBJ whole genome shotgun (WGS) entry which is preliminary data.</text>
</comment>
<evidence type="ECO:0000256" key="2">
    <source>
        <dbReference type="ARBA" id="ARBA00022679"/>
    </source>
</evidence>
<proteinExistence type="inferred from homology"/>
<evidence type="ECO:0000259" key="4">
    <source>
        <dbReference type="PROSITE" id="PS52004"/>
    </source>
</evidence>
<dbReference type="PANTHER" id="PTHR11712:SF336">
    <property type="entry name" value="3-OXOACYL-[ACYL-CARRIER-PROTEIN] SYNTHASE, MITOCHONDRIAL"/>
    <property type="match status" value="1"/>
</dbReference>
<dbReference type="SMART" id="SM00825">
    <property type="entry name" value="PKS_KS"/>
    <property type="match status" value="1"/>
</dbReference>
<evidence type="ECO:0000256" key="3">
    <source>
        <dbReference type="RuleBase" id="RU003694"/>
    </source>
</evidence>
<dbReference type="GO" id="GO:0004315">
    <property type="term" value="F:3-oxoacyl-[acyl-carrier-protein] synthase activity"/>
    <property type="evidence" value="ECO:0007669"/>
    <property type="project" value="TreeGrafter"/>
</dbReference>
<dbReference type="PANTHER" id="PTHR11712">
    <property type="entry name" value="POLYKETIDE SYNTHASE-RELATED"/>
    <property type="match status" value="1"/>
</dbReference>
<accession>A0A8G1UA75</accession>